<sequence length="527" mass="59804">MIPMTSEEGLRSLPPAVRRKFFSNVERLRIREAQNDGDAAIHSTDYRNYSPHMHQHPHLQNHHQYHPRTNGSCLRGESGPFHRDLSPHCPSLYWHSLLSSPSHPRALRNASSTSLPKPRVRRLDKGPKNPRRSAAASRKLRTPDALHLAYLVAQADSQCFHALPTKVQQQLFSPEERRRLRHAHHQSIILDAADEVLYRRPRLLRRQSSSESFPSENTLPVSQADTVFYDSDSDYESDDSMDPAFYESFRWLNEEADLDLALDEYHAHVADAAAKSKTRRRPSFRRSLSFSTHALKQHRTSPSMPSRSRHLASFQHAVKPATTTIDPAAQYYQDPDARLKLRVYLASPQKFDEAIEFGFPSGEQEKEVAVPKDDGPDLEFGSGPPSSPTVFGDGTGTFFEDDDGTVVGSPSGSIEEPSISRVPSHVRDTARPSTDTPSLLQCRQSFLPNSTSFPRRLPGNREMTLKMTLTRPDLRTESPTPSTGRASEDPLRLADLPPPDRTQMIWDQDEEDHGVVRKMWRRLRRRV</sequence>
<protein>
    <recommendedName>
        <fullName evidence="4">Mucin</fullName>
    </recommendedName>
</protein>
<dbReference type="GeneID" id="81624293"/>
<gene>
    <name evidence="2" type="ORF">N7539_004442</name>
</gene>
<comment type="caution">
    <text evidence="2">The sequence shown here is derived from an EMBL/GenBank/DDBJ whole genome shotgun (WGS) entry which is preliminary data.</text>
</comment>
<evidence type="ECO:0000313" key="3">
    <source>
        <dbReference type="Proteomes" id="UP001148312"/>
    </source>
</evidence>
<feature type="region of interest" description="Disordered" evidence="1">
    <location>
        <begin position="103"/>
        <end position="140"/>
    </location>
</feature>
<feature type="region of interest" description="Disordered" evidence="1">
    <location>
        <begin position="408"/>
        <end position="437"/>
    </location>
</feature>
<dbReference type="Proteomes" id="UP001148312">
    <property type="component" value="Unassembled WGS sequence"/>
</dbReference>
<evidence type="ECO:0000256" key="1">
    <source>
        <dbReference type="SAM" id="MobiDB-lite"/>
    </source>
</evidence>
<accession>A0A9X0BYS6</accession>
<feature type="compositionally biased region" description="Low complexity" evidence="1">
    <location>
        <begin position="408"/>
        <end position="420"/>
    </location>
</feature>
<keyword evidence="3" id="KW-1185">Reference proteome</keyword>
<reference evidence="2" key="2">
    <citation type="journal article" date="2023" name="IMA Fungus">
        <title>Comparative genomic study of the Penicillium genus elucidates a diverse pangenome and 15 lateral gene transfer events.</title>
        <authorList>
            <person name="Petersen C."/>
            <person name="Sorensen T."/>
            <person name="Nielsen M.R."/>
            <person name="Sondergaard T.E."/>
            <person name="Sorensen J.L."/>
            <person name="Fitzpatrick D.A."/>
            <person name="Frisvad J.C."/>
            <person name="Nielsen K.L."/>
        </authorList>
    </citation>
    <scope>NUCLEOTIDE SEQUENCE</scope>
    <source>
        <strain evidence="2">IBT 30728</strain>
    </source>
</reference>
<reference evidence="2" key="1">
    <citation type="submission" date="2022-12" db="EMBL/GenBank/DDBJ databases">
        <authorList>
            <person name="Petersen C."/>
        </authorList>
    </citation>
    <scope>NUCLEOTIDE SEQUENCE</scope>
    <source>
        <strain evidence="2">IBT 30728</strain>
    </source>
</reference>
<organism evidence="2 3">
    <name type="scientific">Penicillium diatomitis</name>
    <dbReference type="NCBI Taxonomy" id="2819901"/>
    <lineage>
        <taxon>Eukaryota</taxon>
        <taxon>Fungi</taxon>
        <taxon>Dikarya</taxon>
        <taxon>Ascomycota</taxon>
        <taxon>Pezizomycotina</taxon>
        <taxon>Eurotiomycetes</taxon>
        <taxon>Eurotiomycetidae</taxon>
        <taxon>Eurotiales</taxon>
        <taxon>Aspergillaceae</taxon>
        <taxon>Penicillium</taxon>
    </lineage>
</organism>
<dbReference type="AlphaFoldDB" id="A0A9X0BYS6"/>
<name>A0A9X0BYS6_9EURO</name>
<dbReference type="EMBL" id="JAPWDQ010000004">
    <property type="protein sequence ID" value="KAJ5489552.1"/>
    <property type="molecule type" value="Genomic_DNA"/>
</dbReference>
<feature type="region of interest" description="Disordered" evidence="1">
    <location>
        <begin position="470"/>
        <end position="504"/>
    </location>
</feature>
<dbReference type="RefSeq" id="XP_056791585.1">
    <property type="nucleotide sequence ID" value="XM_056934044.1"/>
</dbReference>
<evidence type="ECO:0000313" key="2">
    <source>
        <dbReference type="EMBL" id="KAJ5489552.1"/>
    </source>
</evidence>
<proteinExistence type="predicted"/>
<evidence type="ECO:0008006" key="4">
    <source>
        <dbReference type="Google" id="ProtNLM"/>
    </source>
</evidence>